<comment type="caution">
    <text evidence="2">The sequence shown here is derived from an EMBL/GenBank/DDBJ whole genome shotgun (WGS) entry which is preliminary data.</text>
</comment>
<evidence type="ECO:0000256" key="1">
    <source>
        <dbReference type="SAM" id="MobiDB-lite"/>
    </source>
</evidence>
<gene>
    <name evidence="2" type="primary">PLESTBF000671</name>
    <name evidence="2" type="ORF">PLESTB_001399300</name>
</gene>
<feature type="region of interest" description="Disordered" evidence="1">
    <location>
        <begin position="341"/>
        <end position="402"/>
    </location>
</feature>
<sequence length="402" mass="44368">MSLLCGLCCFRIHQGLGTGMLGSCPGAFWQTQMNHPSERKHESSDYHARHSDKLLDASKKAALLLILPLLVYGGTDYNGSSQTGSQLTEGSLWPSEALGSTVANVNNGREFIAALANPEVKLIRLTSPVVDVRLELWNASGIQLPITIAGNLTTEGNELAWPLLRLHYARDMVRLMDCVVWRIRYVFVDGAYGDNVNREQGFHVLSPTPPQQSSALWIGPGAISIKYCFPGNRASTPPAIDRPASYPGEQRLVFNQPQVGCTNGTSVPPLRRCWPKRGTIFDVAGYGVRLDSADQVVPTRVVFWMFNVTCVCEILVDADCLTRQPEPLVCYEETVRRHQNDSRSSLDDYVPEQQQQQQLHQAAAEEEKWQQQGQQQQSNQTQESSPQPPRGSPKASVVAAGA</sequence>
<evidence type="ECO:0000313" key="3">
    <source>
        <dbReference type="Proteomes" id="UP001165080"/>
    </source>
</evidence>
<dbReference type="EMBL" id="BRXU01000024">
    <property type="protein sequence ID" value="GLC58769.1"/>
    <property type="molecule type" value="Genomic_DNA"/>
</dbReference>
<reference evidence="2 3" key="1">
    <citation type="journal article" date="2023" name="Commun. Biol.">
        <title>Reorganization of the ancestral sex-determining regions during the evolution of trioecy in Pleodorina starrii.</title>
        <authorList>
            <person name="Takahashi K."/>
            <person name="Suzuki S."/>
            <person name="Kawai-Toyooka H."/>
            <person name="Yamamoto K."/>
            <person name="Hamaji T."/>
            <person name="Ootsuki R."/>
            <person name="Yamaguchi H."/>
            <person name="Kawachi M."/>
            <person name="Higashiyama T."/>
            <person name="Nozaki H."/>
        </authorList>
    </citation>
    <scope>NUCLEOTIDE SEQUENCE [LARGE SCALE GENOMIC DNA]</scope>
    <source>
        <strain evidence="2 3">NIES-4479</strain>
    </source>
</reference>
<organism evidence="2 3">
    <name type="scientific">Pleodorina starrii</name>
    <dbReference type="NCBI Taxonomy" id="330485"/>
    <lineage>
        <taxon>Eukaryota</taxon>
        <taxon>Viridiplantae</taxon>
        <taxon>Chlorophyta</taxon>
        <taxon>core chlorophytes</taxon>
        <taxon>Chlorophyceae</taxon>
        <taxon>CS clade</taxon>
        <taxon>Chlamydomonadales</taxon>
        <taxon>Volvocaceae</taxon>
        <taxon>Pleodorina</taxon>
    </lineage>
</organism>
<protein>
    <submittedName>
        <fullName evidence="2">Uncharacterized protein</fullName>
    </submittedName>
</protein>
<proteinExistence type="predicted"/>
<accession>A0A9W6F741</accession>
<name>A0A9W6F741_9CHLO</name>
<feature type="compositionally biased region" description="Low complexity" evidence="1">
    <location>
        <begin position="352"/>
        <end position="362"/>
    </location>
</feature>
<dbReference type="Proteomes" id="UP001165080">
    <property type="component" value="Unassembled WGS sequence"/>
</dbReference>
<keyword evidence="3" id="KW-1185">Reference proteome</keyword>
<feature type="compositionally biased region" description="Low complexity" evidence="1">
    <location>
        <begin position="370"/>
        <end position="385"/>
    </location>
</feature>
<dbReference type="AlphaFoldDB" id="A0A9W6F741"/>
<evidence type="ECO:0000313" key="2">
    <source>
        <dbReference type="EMBL" id="GLC58769.1"/>
    </source>
</evidence>